<dbReference type="PRINTS" id="PR00237">
    <property type="entry name" value="GPCRRHODOPSN"/>
</dbReference>
<feature type="transmembrane region" description="Helical" evidence="10">
    <location>
        <begin position="195"/>
        <end position="221"/>
    </location>
</feature>
<keyword evidence="8" id="KW-0325">Glycoprotein</keyword>
<keyword evidence="5" id="KW-0297">G-protein coupled receptor</keyword>
<dbReference type="PANTHER" id="PTHR24246:SF27">
    <property type="entry name" value="ADENOSINE RECEPTOR, ISOFORM A"/>
    <property type="match status" value="1"/>
</dbReference>
<protein>
    <recommendedName>
        <fullName evidence="11">G-protein coupled receptors family 1 profile domain-containing protein</fullName>
    </recommendedName>
</protein>
<evidence type="ECO:0000256" key="4">
    <source>
        <dbReference type="ARBA" id="ARBA00022989"/>
    </source>
</evidence>
<dbReference type="OrthoDB" id="6134337at2759"/>
<dbReference type="Proteomes" id="UP000749559">
    <property type="component" value="Unassembled WGS sequence"/>
</dbReference>
<comment type="caution">
    <text evidence="12">The sequence shown here is derived from an EMBL/GenBank/DDBJ whole genome shotgun (WGS) entry which is preliminary data.</text>
</comment>
<evidence type="ECO:0000256" key="9">
    <source>
        <dbReference type="ARBA" id="ARBA00023224"/>
    </source>
</evidence>
<evidence type="ECO:0000256" key="7">
    <source>
        <dbReference type="ARBA" id="ARBA00023170"/>
    </source>
</evidence>
<evidence type="ECO:0000256" key="1">
    <source>
        <dbReference type="ARBA" id="ARBA00004651"/>
    </source>
</evidence>
<evidence type="ECO:0000313" key="12">
    <source>
        <dbReference type="EMBL" id="CAH1795772.1"/>
    </source>
</evidence>
<dbReference type="AlphaFoldDB" id="A0A8S4PQX4"/>
<evidence type="ECO:0000256" key="8">
    <source>
        <dbReference type="ARBA" id="ARBA00023180"/>
    </source>
</evidence>
<evidence type="ECO:0000256" key="5">
    <source>
        <dbReference type="ARBA" id="ARBA00023040"/>
    </source>
</evidence>
<keyword evidence="3 10" id="KW-0812">Transmembrane</keyword>
<keyword evidence="2" id="KW-1003">Cell membrane</keyword>
<evidence type="ECO:0000259" key="11">
    <source>
        <dbReference type="PROSITE" id="PS50262"/>
    </source>
</evidence>
<organism evidence="12 13">
    <name type="scientific">Owenia fusiformis</name>
    <name type="common">Polychaete worm</name>
    <dbReference type="NCBI Taxonomy" id="6347"/>
    <lineage>
        <taxon>Eukaryota</taxon>
        <taxon>Metazoa</taxon>
        <taxon>Spiralia</taxon>
        <taxon>Lophotrochozoa</taxon>
        <taxon>Annelida</taxon>
        <taxon>Polychaeta</taxon>
        <taxon>Sedentaria</taxon>
        <taxon>Canalipalpata</taxon>
        <taxon>Sabellida</taxon>
        <taxon>Oweniida</taxon>
        <taxon>Oweniidae</taxon>
        <taxon>Owenia</taxon>
    </lineage>
</organism>
<dbReference type="InterPro" id="IPR017452">
    <property type="entry name" value="GPCR_Rhodpsn_7TM"/>
</dbReference>
<feature type="transmembrane region" description="Helical" evidence="10">
    <location>
        <begin position="71"/>
        <end position="94"/>
    </location>
</feature>
<evidence type="ECO:0000256" key="2">
    <source>
        <dbReference type="ARBA" id="ARBA00022475"/>
    </source>
</evidence>
<evidence type="ECO:0000256" key="3">
    <source>
        <dbReference type="ARBA" id="ARBA00022692"/>
    </source>
</evidence>
<evidence type="ECO:0000256" key="6">
    <source>
        <dbReference type="ARBA" id="ARBA00023136"/>
    </source>
</evidence>
<evidence type="ECO:0000256" key="10">
    <source>
        <dbReference type="SAM" id="Phobius"/>
    </source>
</evidence>
<sequence length="341" mass="38674">MESSKCNGTISPLGTNGTTLPSMDRDYPDIVGVIVTVCMMVAVLIVTTNTLTITCIAKFKHLQRVNANKFILSLSCADLILGVALLTCAFRFYAPDFMFYNGDREAERISCLICQPPTTLGALSSIINFLLVVIERFISIAKPYFHTRWFTERNSKVIICITWTYIIGCTSYMTANTEYNYGDLCLWVVIDRKTFLLLTGHVLSVLVLSTLAYTYIFIIAWKQNKQIHQQALSVSNSTGITTNDYRLTKMIAWVYGVLMICFIPFIISTALMGQYEHAPVWLQVIYRFSAIFIYCNSFSNAFIYGLKSRDLRQAYKCLLGCKTAEIRQNDFKNTNQADVRV</sequence>
<keyword evidence="4 10" id="KW-1133">Transmembrane helix</keyword>
<keyword evidence="6 10" id="KW-0472">Membrane</keyword>
<keyword evidence="13" id="KW-1185">Reference proteome</keyword>
<feature type="transmembrane region" description="Helical" evidence="10">
    <location>
        <begin position="252"/>
        <end position="272"/>
    </location>
</feature>
<feature type="transmembrane region" description="Helical" evidence="10">
    <location>
        <begin position="284"/>
        <end position="306"/>
    </location>
</feature>
<dbReference type="GO" id="GO:0005886">
    <property type="term" value="C:plasma membrane"/>
    <property type="evidence" value="ECO:0007669"/>
    <property type="project" value="UniProtKB-SubCell"/>
</dbReference>
<dbReference type="CDD" id="cd00637">
    <property type="entry name" value="7tm_classA_rhodopsin-like"/>
    <property type="match status" value="1"/>
</dbReference>
<comment type="subcellular location">
    <subcellularLocation>
        <location evidence="1">Cell membrane</location>
        <topology evidence="1">Multi-pass membrane protein</topology>
    </subcellularLocation>
</comment>
<evidence type="ECO:0000313" key="13">
    <source>
        <dbReference type="Proteomes" id="UP000749559"/>
    </source>
</evidence>
<dbReference type="GO" id="GO:0004930">
    <property type="term" value="F:G protein-coupled receptor activity"/>
    <property type="evidence" value="ECO:0007669"/>
    <property type="project" value="UniProtKB-KW"/>
</dbReference>
<gene>
    <name evidence="12" type="ORF">OFUS_LOCUS20265</name>
</gene>
<dbReference type="EMBL" id="CAIIXF020000010">
    <property type="protein sequence ID" value="CAH1795772.1"/>
    <property type="molecule type" value="Genomic_DNA"/>
</dbReference>
<keyword evidence="9" id="KW-0807">Transducer</keyword>
<feature type="transmembrane region" description="Helical" evidence="10">
    <location>
        <begin position="30"/>
        <end position="59"/>
    </location>
</feature>
<feature type="domain" description="G-protein coupled receptors family 1 profile" evidence="11">
    <location>
        <begin position="48"/>
        <end position="304"/>
    </location>
</feature>
<name>A0A8S4PQX4_OWEFU</name>
<proteinExistence type="predicted"/>
<dbReference type="Pfam" id="PF00001">
    <property type="entry name" value="7tm_1"/>
    <property type="match status" value="1"/>
</dbReference>
<reference evidence="12" key="1">
    <citation type="submission" date="2022-03" db="EMBL/GenBank/DDBJ databases">
        <authorList>
            <person name="Martin C."/>
        </authorList>
    </citation>
    <scope>NUCLEOTIDE SEQUENCE</scope>
</reference>
<feature type="transmembrane region" description="Helical" evidence="10">
    <location>
        <begin position="157"/>
        <end position="175"/>
    </location>
</feature>
<dbReference type="Gene3D" id="1.20.1070.10">
    <property type="entry name" value="Rhodopsin 7-helix transmembrane proteins"/>
    <property type="match status" value="1"/>
</dbReference>
<keyword evidence="7" id="KW-0675">Receptor</keyword>
<accession>A0A8S4PQX4</accession>
<dbReference type="PANTHER" id="PTHR24246">
    <property type="entry name" value="OLFACTORY RECEPTOR AND ADENOSINE RECEPTOR"/>
    <property type="match status" value="1"/>
</dbReference>
<dbReference type="InterPro" id="IPR000276">
    <property type="entry name" value="GPCR_Rhodpsn"/>
</dbReference>
<dbReference type="SUPFAM" id="SSF81321">
    <property type="entry name" value="Family A G protein-coupled receptor-like"/>
    <property type="match status" value="1"/>
</dbReference>
<dbReference type="PROSITE" id="PS50262">
    <property type="entry name" value="G_PROTEIN_RECEP_F1_2"/>
    <property type="match status" value="1"/>
</dbReference>